<feature type="domain" description="CRAL-TRIO" evidence="1">
    <location>
        <begin position="129"/>
        <end position="249"/>
    </location>
</feature>
<dbReference type="PANTHER" id="PTHR10174">
    <property type="entry name" value="ALPHA-TOCOPHEROL TRANSFER PROTEIN-RELATED"/>
    <property type="match status" value="1"/>
</dbReference>
<dbReference type="Pfam" id="PF00650">
    <property type="entry name" value="CRAL_TRIO"/>
    <property type="match status" value="1"/>
</dbReference>
<dbReference type="InterPro" id="IPR001251">
    <property type="entry name" value="CRAL-TRIO_dom"/>
</dbReference>
<keyword evidence="2" id="KW-1185">Reference proteome</keyword>
<dbReference type="Proteomes" id="UP000515204">
    <property type="component" value="Unplaced"/>
</dbReference>
<reference evidence="3" key="1">
    <citation type="submission" date="2025-08" db="UniProtKB">
        <authorList>
            <consortium name="RefSeq"/>
        </authorList>
    </citation>
    <scope>IDENTIFICATION</scope>
</reference>
<dbReference type="SMART" id="SM00516">
    <property type="entry name" value="SEC14"/>
    <property type="match status" value="1"/>
</dbReference>
<dbReference type="SUPFAM" id="SSF46938">
    <property type="entry name" value="CRAL/TRIO N-terminal domain"/>
    <property type="match status" value="1"/>
</dbReference>
<gene>
    <name evidence="3" type="primary">LOC106747519</name>
</gene>
<dbReference type="GO" id="GO:0016020">
    <property type="term" value="C:membrane"/>
    <property type="evidence" value="ECO:0007669"/>
    <property type="project" value="TreeGrafter"/>
</dbReference>
<organism evidence="2 3">
    <name type="scientific">Dinoponera quadriceps</name>
    <name type="common">South American ant</name>
    <dbReference type="NCBI Taxonomy" id="609295"/>
    <lineage>
        <taxon>Eukaryota</taxon>
        <taxon>Metazoa</taxon>
        <taxon>Ecdysozoa</taxon>
        <taxon>Arthropoda</taxon>
        <taxon>Hexapoda</taxon>
        <taxon>Insecta</taxon>
        <taxon>Pterygota</taxon>
        <taxon>Neoptera</taxon>
        <taxon>Endopterygota</taxon>
        <taxon>Hymenoptera</taxon>
        <taxon>Apocrita</taxon>
        <taxon>Aculeata</taxon>
        <taxon>Formicoidea</taxon>
        <taxon>Formicidae</taxon>
        <taxon>Ponerinae</taxon>
        <taxon>Ponerini</taxon>
        <taxon>Dinoponera</taxon>
    </lineage>
</organism>
<dbReference type="CDD" id="cd00170">
    <property type="entry name" value="SEC14"/>
    <property type="match status" value="1"/>
</dbReference>
<dbReference type="GO" id="GO:1902936">
    <property type="term" value="F:phosphatidylinositol bisphosphate binding"/>
    <property type="evidence" value="ECO:0007669"/>
    <property type="project" value="TreeGrafter"/>
</dbReference>
<dbReference type="InterPro" id="IPR036273">
    <property type="entry name" value="CRAL/TRIO_N_dom_sf"/>
</dbReference>
<dbReference type="AlphaFoldDB" id="A0A6P3XRR2"/>
<dbReference type="OrthoDB" id="6575879at2759"/>
<protein>
    <submittedName>
        <fullName evidence="3">Alpha-tocopherol transfer protein-like</fullName>
    </submittedName>
</protein>
<dbReference type="PROSITE" id="PS50191">
    <property type="entry name" value="CRAL_TRIO"/>
    <property type="match status" value="1"/>
</dbReference>
<dbReference type="InterPro" id="IPR036865">
    <property type="entry name" value="CRAL-TRIO_dom_sf"/>
</dbReference>
<dbReference type="RefSeq" id="XP_014480588.1">
    <property type="nucleotide sequence ID" value="XM_014625102.1"/>
</dbReference>
<dbReference type="Gene3D" id="1.20.5.1200">
    <property type="entry name" value="Alpha-tocopherol transfer"/>
    <property type="match status" value="1"/>
</dbReference>
<dbReference type="GeneID" id="106747519"/>
<dbReference type="PANTHER" id="PTHR10174:SF222">
    <property type="entry name" value="GH10083P-RELATED"/>
    <property type="match status" value="1"/>
</dbReference>
<accession>A0A6P3XRR2</accession>
<sequence>MIKLETITIKEAAEIVGGDEQLFQEMLDKIRQWLQQQLHLPQGISDKQLEAILLTSKLNLEKAKKRIDSLYTLRTLLPEFFADYDPLCDNVARFHKCMQWVTLPQLSPEKHRIHIMRWINNNTSLFHLQDMLKYVFMMLDVRLKEDVMNSELVIWDCTNTTFGHILKFSPGLLKKCDLCLEAYGLRIKAIYFMNAPTYIDNLLTMVKLFMNPKLHERMQTLESGVDSLQKILPKSVLPEDYGGEELSMATLTDMWFAKVKSERDWLLKQEKLKNNEFLRTDCVINADDLFGVAGTFRKLEID</sequence>
<proteinExistence type="predicted"/>
<dbReference type="Gene3D" id="3.40.525.10">
    <property type="entry name" value="CRAL-TRIO lipid binding domain"/>
    <property type="match status" value="1"/>
</dbReference>
<evidence type="ECO:0000259" key="1">
    <source>
        <dbReference type="PROSITE" id="PS50191"/>
    </source>
</evidence>
<dbReference type="KEGG" id="dqu:106747519"/>
<evidence type="ECO:0000313" key="3">
    <source>
        <dbReference type="RefSeq" id="XP_014480588.1"/>
    </source>
</evidence>
<evidence type="ECO:0000313" key="2">
    <source>
        <dbReference type="Proteomes" id="UP000515204"/>
    </source>
</evidence>
<dbReference type="SUPFAM" id="SSF52087">
    <property type="entry name" value="CRAL/TRIO domain"/>
    <property type="match status" value="1"/>
</dbReference>
<name>A0A6P3XRR2_DINQU</name>